<evidence type="ECO:0000256" key="3">
    <source>
        <dbReference type="ARBA" id="ARBA00020392"/>
    </source>
</evidence>
<evidence type="ECO:0000256" key="10">
    <source>
        <dbReference type="ARBA" id="ARBA00023225"/>
    </source>
</evidence>
<protein>
    <recommendedName>
        <fullName evidence="3">Flagellar FliJ protein</fullName>
    </recommendedName>
</protein>
<dbReference type="InterPro" id="IPR053716">
    <property type="entry name" value="Flag_assembly_chemotaxis_eff"/>
</dbReference>
<dbReference type="Gene3D" id="1.10.287.1700">
    <property type="match status" value="1"/>
</dbReference>
<sequence>MADAITLLREQQEKRLVALGTQRTERQQRLTRLEQHEAQLSALIGDYHGAREANVLLMANRNQMVSQLTPLVEQCQRQQEVARADLSSLDGQWRRQLGRRQGLVWLEGEKRRRKQTQAMRLEQKQMDELAVRKR</sequence>
<evidence type="ECO:0000256" key="4">
    <source>
        <dbReference type="ARBA" id="ARBA00022448"/>
    </source>
</evidence>
<evidence type="ECO:0000256" key="5">
    <source>
        <dbReference type="ARBA" id="ARBA00022475"/>
    </source>
</evidence>
<keyword evidence="8" id="KW-0653">Protein transport</keyword>
<dbReference type="STRING" id="550540.Fbal_2321"/>
<evidence type="ECO:0000256" key="8">
    <source>
        <dbReference type="ARBA" id="ARBA00022927"/>
    </source>
</evidence>
<dbReference type="Proteomes" id="UP000006683">
    <property type="component" value="Chromosome"/>
</dbReference>
<reference evidence="11 12" key="1">
    <citation type="journal article" date="2010" name="Stand. Genomic Sci.">
        <title>Complete genome sequence of Ferrimonas balearica type strain (PAT).</title>
        <authorList>
            <person name="Nolan M."/>
            <person name="Sikorski J."/>
            <person name="Davenport K."/>
            <person name="Lucas S."/>
            <person name="Glavina Del Rio T."/>
            <person name="Tice H."/>
            <person name="Cheng J."/>
            <person name="Goodwin L."/>
            <person name="Pitluck S."/>
            <person name="Liolios K."/>
            <person name="Ivanova N."/>
            <person name="Mavromatis K."/>
            <person name="Ovchinnikova G."/>
            <person name="Pati A."/>
            <person name="Chen A."/>
            <person name="Palaniappan K."/>
            <person name="Land M."/>
            <person name="Hauser L."/>
            <person name="Chang Y."/>
            <person name="Jeffries C."/>
            <person name="Tapia R."/>
            <person name="Brettin T."/>
            <person name="Detter J."/>
            <person name="Han C."/>
            <person name="Yasawong M."/>
            <person name="Rohde M."/>
            <person name="Tindall B."/>
            <person name="Goker M."/>
            <person name="Woyke T."/>
            <person name="Bristow J."/>
            <person name="Eisen J."/>
            <person name="Markowitz V."/>
            <person name="Hugenholtz P."/>
            <person name="Kyrpides N."/>
            <person name="Klenk H."/>
            <person name="Lapidus A."/>
        </authorList>
    </citation>
    <scope>NUCLEOTIDE SEQUENCE [LARGE SCALE GENOMIC DNA]</scope>
    <source>
        <strain evidence="12">DSM 9799 / CCM 4581 / KCTC 23876 / PAT</strain>
    </source>
</reference>
<dbReference type="GO" id="GO:0044781">
    <property type="term" value="P:bacterial-type flagellum organization"/>
    <property type="evidence" value="ECO:0007669"/>
    <property type="project" value="UniProtKB-KW"/>
</dbReference>
<evidence type="ECO:0000256" key="1">
    <source>
        <dbReference type="ARBA" id="ARBA00004413"/>
    </source>
</evidence>
<keyword evidence="10" id="KW-1006">Bacterial flagellum protein export</keyword>
<evidence type="ECO:0000256" key="2">
    <source>
        <dbReference type="ARBA" id="ARBA00010004"/>
    </source>
</evidence>
<gene>
    <name evidence="11" type="ordered locus">Fbal_2321</name>
</gene>
<comment type="subcellular location">
    <subcellularLocation>
        <location evidence="1">Cell membrane</location>
        <topology evidence="1">Peripheral membrane protein</topology>
        <orientation evidence="1">Cytoplasmic side</orientation>
    </subcellularLocation>
</comment>
<dbReference type="HOGENOM" id="CLU_1833846_0_0_6"/>
<proteinExistence type="inferred from homology"/>
<evidence type="ECO:0000313" key="11">
    <source>
        <dbReference type="EMBL" id="ADN76524.1"/>
    </source>
</evidence>
<evidence type="ECO:0000256" key="7">
    <source>
        <dbReference type="ARBA" id="ARBA00022795"/>
    </source>
</evidence>
<dbReference type="AlphaFoldDB" id="E1SLG0"/>
<keyword evidence="9" id="KW-0472">Membrane</keyword>
<keyword evidence="12" id="KW-1185">Reference proteome</keyword>
<dbReference type="GO" id="GO:0071973">
    <property type="term" value="P:bacterial-type flagellum-dependent cell motility"/>
    <property type="evidence" value="ECO:0007669"/>
    <property type="project" value="InterPro"/>
</dbReference>
<dbReference type="GeneID" id="67182533"/>
<keyword evidence="5" id="KW-1003">Cell membrane</keyword>
<evidence type="ECO:0000256" key="6">
    <source>
        <dbReference type="ARBA" id="ARBA00022500"/>
    </source>
</evidence>
<comment type="similarity">
    <text evidence="2">Belongs to the FliJ family.</text>
</comment>
<keyword evidence="4" id="KW-0813">Transport</keyword>
<dbReference type="GO" id="GO:0006935">
    <property type="term" value="P:chemotaxis"/>
    <property type="evidence" value="ECO:0007669"/>
    <property type="project" value="UniProtKB-KW"/>
</dbReference>
<organism evidence="11 12">
    <name type="scientific">Ferrimonas balearica (strain DSM 9799 / CCM 4581 / KCTC 23876 / PAT)</name>
    <dbReference type="NCBI Taxonomy" id="550540"/>
    <lineage>
        <taxon>Bacteria</taxon>
        <taxon>Pseudomonadati</taxon>
        <taxon>Pseudomonadota</taxon>
        <taxon>Gammaproteobacteria</taxon>
        <taxon>Alteromonadales</taxon>
        <taxon>Ferrimonadaceae</taxon>
        <taxon>Ferrimonas</taxon>
    </lineage>
</organism>
<evidence type="ECO:0000313" key="12">
    <source>
        <dbReference type="Proteomes" id="UP000006683"/>
    </source>
</evidence>
<accession>E1SLG0</accession>
<evidence type="ECO:0000256" key="9">
    <source>
        <dbReference type="ARBA" id="ARBA00023136"/>
    </source>
</evidence>
<keyword evidence="7" id="KW-1005">Bacterial flagellum biogenesis</keyword>
<dbReference type="KEGG" id="fbl:Fbal_2321"/>
<dbReference type="Pfam" id="PF02050">
    <property type="entry name" value="FliJ"/>
    <property type="match status" value="1"/>
</dbReference>
<dbReference type="EMBL" id="CP002209">
    <property type="protein sequence ID" value="ADN76524.1"/>
    <property type="molecule type" value="Genomic_DNA"/>
</dbReference>
<dbReference type="RefSeq" id="WP_013345830.1">
    <property type="nucleotide sequence ID" value="NC_014541.1"/>
</dbReference>
<name>E1SLG0_FERBD</name>
<dbReference type="GO" id="GO:0015031">
    <property type="term" value="P:protein transport"/>
    <property type="evidence" value="ECO:0007669"/>
    <property type="project" value="UniProtKB-KW"/>
</dbReference>
<dbReference type="InterPro" id="IPR012823">
    <property type="entry name" value="Flagell_FliJ"/>
</dbReference>
<keyword evidence="6" id="KW-0145">Chemotaxis</keyword>
<dbReference type="eggNOG" id="ENOG502ZMWE">
    <property type="taxonomic scope" value="Bacteria"/>
</dbReference>
<dbReference type="GO" id="GO:0009288">
    <property type="term" value="C:bacterial-type flagellum"/>
    <property type="evidence" value="ECO:0007669"/>
    <property type="project" value="InterPro"/>
</dbReference>
<dbReference type="GO" id="GO:0005886">
    <property type="term" value="C:plasma membrane"/>
    <property type="evidence" value="ECO:0007669"/>
    <property type="project" value="UniProtKB-SubCell"/>
</dbReference>